<name>A0ACC6ILP9_9ACTN</name>
<comment type="caution">
    <text evidence="1">The sequence shown here is derived from an EMBL/GenBank/DDBJ whole genome shotgun (WGS) entry which is preliminary data.</text>
</comment>
<accession>A0ACC6ILP9</accession>
<protein>
    <submittedName>
        <fullName evidence="1">Purine catabolism regulator</fullName>
    </submittedName>
</protein>
<evidence type="ECO:0000313" key="2">
    <source>
        <dbReference type="Proteomes" id="UP001261666"/>
    </source>
</evidence>
<evidence type="ECO:0000313" key="1">
    <source>
        <dbReference type="EMBL" id="MDR6211639.1"/>
    </source>
</evidence>
<dbReference type="Proteomes" id="UP001261666">
    <property type="component" value="Unassembled WGS sequence"/>
</dbReference>
<keyword evidence="2" id="KW-1185">Reference proteome</keyword>
<organism evidence="1 2">
    <name type="scientific">Nocardioides zeae</name>
    <dbReference type="NCBI Taxonomy" id="1457234"/>
    <lineage>
        <taxon>Bacteria</taxon>
        <taxon>Bacillati</taxon>
        <taxon>Actinomycetota</taxon>
        <taxon>Actinomycetes</taxon>
        <taxon>Propionibacteriales</taxon>
        <taxon>Nocardioidaceae</taxon>
        <taxon>Nocardioides</taxon>
    </lineage>
</organism>
<dbReference type="EMBL" id="JAVIZJ010000010">
    <property type="protein sequence ID" value="MDR6211639.1"/>
    <property type="molecule type" value="Genomic_DNA"/>
</dbReference>
<reference evidence="1" key="1">
    <citation type="submission" date="2023-08" db="EMBL/GenBank/DDBJ databases">
        <title>Functional and genomic diversity of the sorghum phyllosphere microbiome.</title>
        <authorList>
            <person name="Shade A."/>
        </authorList>
    </citation>
    <scope>NUCLEOTIDE SEQUENCE</scope>
    <source>
        <strain evidence="1">SORGH_AS_0885</strain>
    </source>
</reference>
<proteinExistence type="predicted"/>
<sequence length="522" mass="54355">MVPLQEVLRLPSFLAAAPEVRCGDVAAAQVRWVHSSEVYEMGGLLGGGELLLTTGLGLHGRSDAQLAAYVDELVAAGCVALGLELGRSLLDVPAPLERRAAERGLVLLVLGAGTVVPFERHVEDFHELVVRRRTAPGGGETVARRFVDLVVRAAGLPALLDEVARAAGCQVELHDLAGRLVERSRIRTVAAPDATTTAPVAGARGVRAVLVLRAEEDGLRRRTADEAAVAVALELGRHADVGGHASVEQALVTDLHAGGLVSTAEVLARLRHAGLRIAPGDPLATLALDAGPAVAPTDLLAALQTCAEGVALVSGVLGTHVVGVVRLAPGGDTSVLRRRLEDLAARLAARLSGHLGPAVDDEADVRVALTTPDPDAGTLAARLEDARDLVRLARRHGGPAGVVLARDLGVQRLLTGATDAQALSDFVVEQIGPLVDADRAHGPHGLHGAALLRTLDAYLGHGLSKAATAEALGIRRQSLYGRLERIERLLGVRLDDPGHRAGLVLALTAWRLRTGLDPQAAF</sequence>
<gene>
    <name evidence="1" type="ORF">QE364_003367</name>
</gene>